<evidence type="ECO:0000256" key="2">
    <source>
        <dbReference type="ARBA" id="ARBA00006671"/>
    </source>
</evidence>
<accession>A0A6G6UWD4</accession>
<sequence>MKKTFMLLALGIASNTAFAAPETGQISFYGTVYAGGTCPIEVVNPGGSVIPRVTLGNYTTKYFAAAGTATPEVAFALRVTPDATCTIPPNSTANVTFSPLHGPIGSDLYGIQRGSADGLGLAIKDRTHAKIAPGTASLDYDLYETAPTDMIFYANYESHLPTVKEGVAEAEVSFVVALP</sequence>
<dbReference type="PANTHER" id="PTHR33420:SF3">
    <property type="entry name" value="FIMBRIAL SUBUNIT ELFA"/>
    <property type="match status" value="1"/>
</dbReference>
<evidence type="ECO:0000256" key="1">
    <source>
        <dbReference type="ARBA" id="ARBA00004561"/>
    </source>
</evidence>
<evidence type="ECO:0000256" key="3">
    <source>
        <dbReference type="ARBA" id="ARBA00022729"/>
    </source>
</evidence>
<dbReference type="AlphaFoldDB" id="A0A6G6UWD4"/>
<dbReference type="GO" id="GO:0043709">
    <property type="term" value="P:cell adhesion involved in single-species biofilm formation"/>
    <property type="evidence" value="ECO:0007669"/>
    <property type="project" value="TreeGrafter"/>
</dbReference>
<dbReference type="InterPro" id="IPR000259">
    <property type="entry name" value="Adhesion_dom_fimbrial"/>
</dbReference>
<comment type="caution">
    <text evidence="6">The sequence shown here is derived from an EMBL/GenBank/DDBJ whole genome shotgun (WGS) entry which is preliminary data.</text>
</comment>
<dbReference type="Gene3D" id="2.60.40.1090">
    <property type="entry name" value="Fimbrial-type adhesion domain"/>
    <property type="match status" value="1"/>
</dbReference>
<dbReference type="SUPFAM" id="SSF49401">
    <property type="entry name" value="Bacterial adhesins"/>
    <property type="match status" value="1"/>
</dbReference>
<gene>
    <name evidence="6" type="ORF">F9Z43_06200</name>
</gene>
<dbReference type="InterPro" id="IPR050263">
    <property type="entry name" value="Bact_Fimbrial_Adh_Pro"/>
</dbReference>
<evidence type="ECO:0000313" key="6">
    <source>
        <dbReference type="EMBL" id="MVF48937.1"/>
    </source>
</evidence>
<organism evidence="6 7">
    <name type="scientific">Pseudomonas monteilii</name>
    <dbReference type="NCBI Taxonomy" id="76759"/>
    <lineage>
        <taxon>Bacteria</taxon>
        <taxon>Pseudomonadati</taxon>
        <taxon>Pseudomonadota</taxon>
        <taxon>Gammaproteobacteria</taxon>
        <taxon>Pseudomonadales</taxon>
        <taxon>Pseudomonadaceae</taxon>
        <taxon>Pseudomonas</taxon>
    </lineage>
</organism>
<dbReference type="Pfam" id="PF00419">
    <property type="entry name" value="Fimbrial"/>
    <property type="match status" value="1"/>
</dbReference>
<dbReference type="EMBL" id="WEIK01000004">
    <property type="protein sequence ID" value="MVF48937.1"/>
    <property type="molecule type" value="Genomic_DNA"/>
</dbReference>
<dbReference type="GO" id="GO:0009289">
    <property type="term" value="C:pilus"/>
    <property type="evidence" value="ECO:0007669"/>
    <property type="project" value="UniProtKB-SubCell"/>
</dbReference>
<comment type="similarity">
    <text evidence="2">Belongs to the fimbrial protein family.</text>
</comment>
<protein>
    <submittedName>
        <fullName evidence="6">Type 1 fimbrial protein</fullName>
    </submittedName>
</protein>
<name>A0A6G6UWD4_9PSED</name>
<dbReference type="PANTHER" id="PTHR33420">
    <property type="entry name" value="FIMBRIAL SUBUNIT ELFA-RELATED"/>
    <property type="match status" value="1"/>
</dbReference>
<evidence type="ECO:0000313" key="7">
    <source>
        <dbReference type="Proteomes" id="UP000440965"/>
    </source>
</evidence>
<evidence type="ECO:0000256" key="4">
    <source>
        <dbReference type="ARBA" id="ARBA00023263"/>
    </source>
</evidence>
<reference evidence="6 7" key="1">
    <citation type="submission" date="2019-10" db="EMBL/GenBank/DDBJ databases">
        <title>XDR Pseudomonas monteilii producing IMP-16 from LCR.</title>
        <authorList>
            <person name="Ballaben A."/>
            <person name="Doi Y."/>
        </authorList>
    </citation>
    <scope>NUCLEOTIDE SEQUENCE [LARGE SCALE GENOMIC DNA]</scope>
    <source>
        <strain evidence="6 7">597/14</strain>
    </source>
</reference>
<keyword evidence="3" id="KW-0732">Signal</keyword>
<dbReference type="InterPro" id="IPR008966">
    <property type="entry name" value="Adhesion_dom_sf"/>
</dbReference>
<feature type="domain" description="Fimbrial-type adhesion" evidence="5">
    <location>
        <begin position="26"/>
        <end position="176"/>
    </location>
</feature>
<evidence type="ECO:0000259" key="5">
    <source>
        <dbReference type="Pfam" id="PF00419"/>
    </source>
</evidence>
<dbReference type="RefSeq" id="WP_060498737.1">
    <property type="nucleotide sequence ID" value="NZ_AP022473.1"/>
</dbReference>
<dbReference type="Proteomes" id="UP000440965">
    <property type="component" value="Unassembled WGS sequence"/>
</dbReference>
<proteinExistence type="inferred from homology"/>
<dbReference type="InterPro" id="IPR036937">
    <property type="entry name" value="Adhesion_dom_fimbrial_sf"/>
</dbReference>
<comment type="subcellular location">
    <subcellularLocation>
        <location evidence="1">Fimbrium</location>
    </subcellularLocation>
</comment>
<keyword evidence="4" id="KW-0281">Fimbrium</keyword>